<name>A0A914DRF8_9BILA</name>
<feature type="transmembrane region" description="Helical" evidence="1">
    <location>
        <begin position="13"/>
        <end position="39"/>
    </location>
</feature>
<keyword evidence="1" id="KW-0812">Transmembrane</keyword>
<sequence length="85" mass="9817">MFVRIYLKPIVDVINFVTIVEASNIIGIIYAILMPAMFFRSRTRFSGTKVTTLVNGALETDVYFENFNKMLEGSYKNQDSRQNRV</sequence>
<keyword evidence="1" id="KW-0472">Membrane</keyword>
<dbReference type="AlphaFoldDB" id="A0A914DRF8"/>
<dbReference type="Proteomes" id="UP000887540">
    <property type="component" value="Unplaced"/>
</dbReference>
<evidence type="ECO:0000313" key="3">
    <source>
        <dbReference type="WBParaSite" id="ACRNAN_scaffold373.g20607.t1"/>
    </source>
</evidence>
<organism evidence="2 3">
    <name type="scientific">Acrobeloides nanus</name>
    <dbReference type="NCBI Taxonomy" id="290746"/>
    <lineage>
        <taxon>Eukaryota</taxon>
        <taxon>Metazoa</taxon>
        <taxon>Ecdysozoa</taxon>
        <taxon>Nematoda</taxon>
        <taxon>Chromadorea</taxon>
        <taxon>Rhabditida</taxon>
        <taxon>Tylenchina</taxon>
        <taxon>Cephalobomorpha</taxon>
        <taxon>Cephaloboidea</taxon>
        <taxon>Cephalobidae</taxon>
        <taxon>Acrobeloides</taxon>
    </lineage>
</organism>
<evidence type="ECO:0000313" key="2">
    <source>
        <dbReference type="Proteomes" id="UP000887540"/>
    </source>
</evidence>
<proteinExistence type="predicted"/>
<reference evidence="3" key="1">
    <citation type="submission" date="2022-11" db="UniProtKB">
        <authorList>
            <consortium name="WormBaseParasite"/>
        </authorList>
    </citation>
    <scope>IDENTIFICATION</scope>
</reference>
<protein>
    <submittedName>
        <fullName evidence="3">Uncharacterized protein</fullName>
    </submittedName>
</protein>
<dbReference type="WBParaSite" id="ACRNAN_scaffold373.g20607.t1">
    <property type="protein sequence ID" value="ACRNAN_scaffold373.g20607.t1"/>
    <property type="gene ID" value="ACRNAN_scaffold373.g20607"/>
</dbReference>
<keyword evidence="2" id="KW-1185">Reference proteome</keyword>
<accession>A0A914DRF8</accession>
<evidence type="ECO:0000256" key="1">
    <source>
        <dbReference type="SAM" id="Phobius"/>
    </source>
</evidence>
<keyword evidence="1" id="KW-1133">Transmembrane helix</keyword>